<protein>
    <recommendedName>
        <fullName evidence="5">MYND finger</fullName>
    </recommendedName>
</protein>
<dbReference type="Proteomes" id="UP000182814">
    <property type="component" value="Chromosome I"/>
</dbReference>
<name>A0A0J6H0K7_9PSED</name>
<sequence length="77" mass="8753">MLRLLFWIALIAAAVWLWRKFKAPASGANTPREQDAPPMVRCAHCGVHLPRDRALKLEQQWYCSQAHLEQGPGSSDR</sequence>
<gene>
    <name evidence="1" type="ORF">F7R14_21090</name>
    <name evidence="2" type="ORF">SAMN04490191_1962</name>
</gene>
<evidence type="ECO:0000313" key="2">
    <source>
        <dbReference type="EMBL" id="SDS65473.1"/>
    </source>
</evidence>
<keyword evidence="3" id="KW-1185">Reference proteome</keyword>
<evidence type="ECO:0000313" key="3">
    <source>
        <dbReference type="Proteomes" id="UP000182814"/>
    </source>
</evidence>
<reference evidence="1 4" key="3">
    <citation type="submission" date="2019-09" db="EMBL/GenBank/DDBJ databases">
        <title>Draft genome sequences of 48 bacterial type strains from the CCUG.</title>
        <authorList>
            <person name="Tunovic T."/>
            <person name="Pineiro-Iglesias B."/>
            <person name="Unosson C."/>
            <person name="Inganas E."/>
            <person name="Ohlen M."/>
            <person name="Cardew S."/>
            <person name="Jensie-Markopoulos S."/>
            <person name="Salva-Serra F."/>
            <person name="Jaen-Luchoro D."/>
            <person name="Karlsson R."/>
            <person name="Svensson-Stadler L."/>
            <person name="Chun J."/>
            <person name="Moore E."/>
        </authorList>
    </citation>
    <scope>NUCLEOTIDE SEQUENCE [LARGE SCALE GENOMIC DNA]</scope>
    <source>
        <strain evidence="1 4">CCUG 51522</strain>
    </source>
</reference>
<dbReference type="NCBIfam" id="NF041023">
    <property type="entry name" value="PP0621_fam"/>
    <property type="match status" value="1"/>
</dbReference>
<dbReference type="AlphaFoldDB" id="A0A0J6H0K7"/>
<dbReference type="PATRIC" id="fig|163011.3.peg.5481"/>
<evidence type="ECO:0008006" key="5">
    <source>
        <dbReference type="Google" id="ProtNLM"/>
    </source>
</evidence>
<accession>A0A0J6H0K7</accession>
<dbReference type="InterPro" id="IPR049708">
    <property type="entry name" value="PP0621-like"/>
</dbReference>
<organism evidence="2 3">
    <name type="scientific">Pseudomonas lini</name>
    <dbReference type="NCBI Taxonomy" id="163011"/>
    <lineage>
        <taxon>Bacteria</taxon>
        <taxon>Pseudomonadati</taxon>
        <taxon>Pseudomonadota</taxon>
        <taxon>Gammaproteobacteria</taxon>
        <taxon>Pseudomonadales</taxon>
        <taxon>Pseudomonadaceae</taxon>
        <taxon>Pseudomonas</taxon>
    </lineage>
</organism>
<evidence type="ECO:0000313" key="1">
    <source>
        <dbReference type="EMBL" id="KAB0502180.1"/>
    </source>
</evidence>
<dbReference type="EMBL" id="LT629746">
    <property type="protein sequence ID" value="SDS65473.1"/>
    <property type="molecule type" value="Genomic_DNA"/>
</dbReference>
<reference evidence="3" key="1">
    <citation type="submission" date="2016-10" db="EMBL/GenBank/DDBJ databases">
        <authorList>
            <person name="Varghese N."/>
            <person name="Submissions S."/>
        </authorList>
    </citation>
    <scope>NUCLEOTIDE SEQUENCE [LARGE SCALE GENOMIC DNA]</scope>
    <source>
        <strain evidence="3">BS3782</strain>
    </source>
</reference>
<dbReference type="EMBL" id="VZPO01000008">
    <property type="protein sequence ID" value="KAB0502180.1"/>
    <property type="molecule type" value="Genomic_DNA"/>
</dbReference>
<dbReference type="RefSeq" id="WP_038981501.1">
    <property type="nucleotide sequence ID" value="NZ_JABTYG010000007.1"/>
</dbReference>
<proteinExistence type="predicted"/>
<dbReference type="Proteomes" id="UP000434925">
    <property type="component" value="Unassembled WGS sequence"/>
</dbReference>
<reference evidence="2" key="2">
    <citation type="submission" date="2016-10" db="EMBL/GenBank/DDBJ databases">
        <authorList>
            <person name="de Groot N.N."/>
        </authorList>
    </citation>
    <scope>NUCLEOTIDE SEQUENCE [LARGE SCALE GENOMIC DNA]</scope>
    <source>
        <strain evidence="2">BS3782</strain>
    </source>
</reference>
<evidence type="ECO:0000313" key="4">
    <source>
        <dbReference type="Proteomes" id="UP000434925"/>
    </source>
</evidence>